<evidence type="ECO:0000313" key="4">
    <source>
        <dbReference type="Proteomes" id="UP000075714"/>
    </source>
</evidence>
<dbReference type="STRING" id="33097.A0A150FV43"/>
<accession>A0A150FV43</accession>
<dbReference type="Proteomes" id="UP000075714">
    <property type="component" value="Unassembled WGS sequence"/>
</dbReference>
<feature type="region of interest" description="Disordered" evidence="1">
    <location>
        <begin position="150"/>
        <end position="171"/>
    </location>
</feature>
<dbReference type="EMBL" id="LSYV01000443">
    <property type="protein sequence ID" value="KXZ41476.1"/>
    <property type="molecule type" value="Genomic_DNA"/>
</dbReference>
<dbReference type="AlphaFoldDB" id="A0A150FV43"/>
<evidence type="ECO:0008006" key="5">
    <source>
        <dbReference type="Google" id="ProtNLM"/>
    </source>
</evidence>
<feature type="chain" id="PRO_5007561732" description="Pherophorin domain-containing protein" evidence="2">
    <location>
        <begin position="22"/>
        <end position="473"/>
    </location>
</feature>
<dbReference type="OrthoDB" id="533218at2759"/>
<reference evidence="4" key="1">
    <citation type="journal article" date="2016" name="Nat. Commun.">
        <title>The Gonium pectorale genome demonstrates co-option of cell cycle regulation during the evolution of multicellularity.</title>
        <authorList>
            <person name="Hanschen E.R."/>
            <person name="Marriage T.N."/>
            <person name="Ferris P.J."/>
            <person name="Hamaji T."/>
            <person name="Toyoda A."/>
            <person name="Fujiyama A."/>
            <person name="Neme R."/>
            <person name="Noguchi H."/>
            <person name="Minakuchi Y."/>
            <person name="Suzuki M."/>
            <person name="Kawai-Toyooka H."/>
            <person name="Smith D.R."/>
            <person name="Sparks H."/>
            <person name="Anderson J."/>
            <person name="Bakaric R."/>
            <person name="Luria V."/>
            <person name="Karger A."/>
            <person name="Kirschner M.W."/>
            <person name="Durand P.M."/>
            <person name="Michod R.E."/>
            <person name="Nozaki H."/>
            <person name="Olson B.J."/>
        </authorList>
    </citation>
    <scope>NUCLEOTIDE SEQUENCE [LARGE SCALE GENOMIC DNA]</scope>
    <source>
        <strain evidence="4">NIES-2863</strain>
    </source>
</reference>
<sequence length="473" mass="51109">MGSATALTIFFALIAAHGAVSQTFSTPYDYISAQSDMKILKSCVDNILVKNQGPWKGTKRLNFTIYIPTDELPGNCPDGCKYDTMAGGKNLVDRITIDVDEEVGTYLVGGSNDDYADYVSRRFDVSVNGRMLHTIDGVMIQARFIPVVKSPPPPVKKSSPPPPPKSSPPPPWTCFFPNDNAAAWYLDMTFQTGTTTLLAQTIFINGCWQQAAAGRITDARCPNATREYVGVVQNLLMQHCVDRTNLPQITTIAWANTTYATVLPFGSLNTTRINDTFTVRYTNSSSAVVAELLADTPALRARDNVVAHMNAGLNAVRRLNETDNFAWETALGQKDTAGLSVVKTPFSGNCSDNSTVGPNTGVPLKSMGYCSQCFKVENTTDVFVNCSFTVYSILTAYKFNLSTSPPNASSLAFATTPFCSGDPKIIRGPVPVGIPDIVTKQSAMLYIVDDVLIFPEALQSGVVYTPTAAGCAR</sequence>
<evidence type="ECO:0000256" key="1">
    <source>
        <dbReference type="SAM" id="MobiDB-lite"/>
    </source>
</evidence>
<protein>
    <recommendedName>
        <fullName evidence="5">Pherophorin domain-containing protein</fullName>
    </recommendedName>
</protein>
<evidence type="ECO:0000313" key="3">
    <source>
        <dbReference type="EMBL" id="KXZ41476.1"/>
    </source>
</evidence>
<name>A0A150FV43_GONPE</name>
<comment type="caution">
    <text evidence="3">The sequence shown here is derived from an EMBL/GenBank/DDBJ whole genome shotgun (WGS) entry which is preliminary data.</text>
</comment>
<evidence type="ECO:0000256" key="2">
    <source>
        <dbReference type="SAM" id="SignalP"/>
    </source>
</evidence>
<organism evidence="3 4">
    <name type="scientific">Gonium pectorale</name>
    <name type="common">Green alga</name>
    <dbReference type="NCBI Taxonomy" id="33097"/>
    <lineage>
        <taxon>Eukaryota</taxon>
        <taxon>Viridiplantae</taxon>
        <taxon>Chlorophyta</taxon>
        <taxon>core chlorophytes</taxon>
        <taxon>Chlorophyceae</taxon>
        <taxon>CS clade</taxon>
        <taxon>Chlamydomonadales</taxon>
        <taxon>Volvocaceae</taxon>
        <taxon>Gonium</taxon>
    </lineage>
</organism>
<keyword evidence="4" id="KW-1185">Reference proteome</keyword>
<gene>
    <name evidence="3" type="ORF">GPECTOR_446g336</name>
</gene>
<feature type="signal peptide" evidence="2">
    <location>
        <begin position="1"/>
        <end position="21"/>
    </location>
</feature>
<keyword evidence="2" id="KW-0732">Signal</keyword>
<proteinExistence type="predicted"/>